<dbReference type="EMBL" id="JAACAK010000001">
    <property type="protein sequence ID" value="NIR73489.1"/>
    <property type="molecule type" value="Genomic_DNA"/>
</dbReference>
<comment type="caution">
    <text evidence="1">The sequence shown here is derived from an EMBL/GenBank/DDBJ whole genome shotgun (WGS) entry which is preliminary data.</text>
</comment>
<dbReference type="AlphaFoldDB" id="A0AAE4Z535"/>
<accession>A0AAE4Z535</accession>
<gene>
    <name evidence="1" type="ORF">GWO12_00005</name>
</gene>
<sequence length="114" mass="12664">MEFRNAPDLWVPLPERRPLDPLVSGAPGGSAAGVLFEGGAGRRDPRCLVWYRRNDAERTLADLSASFVVLDESRRSRPRPQDRAAYALLRRLHRSLAGPLPTAFVSRRRGVVAC</sequence>
<evidence type="ECO:0000313" key="2">
    <source>
        <dbReference type="Proteomes" id="UP000702544"/>
    </source>
</evidence>
<evidence type="ECO:0000313" key="1">
    <source>
        <dbReference type="EMBL" id="NIR73489.1"/>
    </source>
</evidence>
<proteinExistence type="predicted"/>
<protein>
    <submittedName>
        <fullName evidence="1">Uncharacterized protein</fullName>
    </submittedName>
</protein>
<organism evidence="1 2">
    <name type="scientific">Candidatus Kutchimonas denitrificans</name>
    <dbReference type="NCBI Taxonomy" id="3056748"/>
    <lineage>
        <taxon>Bacteria</taxon>
        <taxon>Pseudomonadati</taxon>
        <taxon>Gemmatimonadota</taxon>
        <taxon>Gemmatimonadia</taxon>
        <taxon>Candidatus Palauibacterales</taxon>
        <taxon>Candidatus Palauibacteraceae</taxon>
        <taxon>Candidatus Kutchimonas</taxon>
    </lineage>
</organism>
<name>A0AAE4Z535_9BACT</name>
<dbReference type="Proteomes" id="UP000702544">
    <property type="component" value="Unassembled WGS sequence"/>
</dbReference>
<reference evidence="1 2" key="1">
    <citation type="submission" date="2020-01" db="EMBL/GenBank/DDBJ databases">
        <title>Genomes assembled from Gulf of Kutch pelagic sediment metagenomes.</title>
        <authorList>
            <person name="Chandrashekar M."/>
            <person name="Mahajan M.S."/>
            <person name="Dave K.J."/>
            <person name="Vatsa P."/>
            <person name="Nathani N.M."/>
        </authorList>
    </citation>
    <scope>NUCLEOTIDE SEQUENCE [LARGE SCALE GENOMIC DNA]</scope>
    <source>
        <strain evidence="1">KS3-K002</strain>
    </source>
</reference>